<accession>A0ABQ6AX91</accession>
<dbReference type="EMBL" id="BSOW01000007">
    <property type="protein sequence ID" value="GLR85846.1"/>
    <property type="molecule type" value="Genomic_DNA"/>
</dbReference>
<keyword evidence="2" id="KW-1185">Reference proteome</keyword>
<organism evidence="1 2">
    <name type="scientific">Bradyrhizobium iriomotense</name>
    <dbReference type="NCBI Taxonomy" id="441950"/>
    <lineage>
        <taxon>Bacteria</taxon>
        <taxon>Pseudomonadati</taxon>
        <taxon>Pseudomonadota</taxon>
        <taxon>Alphaproteobacteria</taxon>
        <taxon>Hyphomicrobiales</taxon>
        <taxon>Nitrobacteraceae</taxon>
        <taxon>Bradyrhizobium</taxon>
    </lineage>
</organism>
<evidence type="ECO:0000313" key="1">
    <source>
        <dbReference type="EMBL" id="GLR85846.1"/>
    </source>
</evidence>
<comment type="caution">
    <text evidence="1">The sequence shown here is derived from an EMBL/GenBank/DDBJ whole genome shotgun (WGS) entry which is preliminary data.</text>
</comment>
<proteinExistence type="predicted"/>
<gene>
    <name evidence="1" type="ORF">GCM10007857_25570</name>
</gene>
<evidence type="ECO:0008006" key="3">
    <source>
        <dbReference type="Google" id="ProtNLM"/>
    </source>
</evidence>
<name>A0ABQ6AX91_9BRAD</name>
<evidence type="ECO:0000313" key="2">
    <source>
        <dbReference type="Proteomes" id="UP001156905"/>
    </source>
</evidence>
<dbReference type="RefSeq" id="WP_284265517.1">
    <property type="nucleotide sequence ID" value="NZ_BSOW01000007.1"/>
</dbReference>
<dbReference type="Proteomes" id="UP001156905">
    <property type="component" value="Unassembled WGS sequence"/>
</dbReference>
<sequence>MPRKKAAPSLKLVQSAKPDLCVHSDYAEVSKSALAHLAEHADDVFRFGDRLAFVKRGDDGAPRIHTAGLQDIRLIVADHMQPFRITKEGRKEIALQEDVAKLMLAAKTDIAAFRPLVGVTTAPLLREDGTIHLADGYDEESQLFCDYTQLPPLTVPERPSREEAEASLLAMRKIFAETPFADRTVDRENPEATDFELPPGQDESAFHNVMMLGIARASLPAAPGHVARGASGQSGAGKSTITRAVAFTAFGCQPTDTAFASDMVEFDKQLTATLRRAPLAVHFDNGNDVTLRSNLLNMAMTSGHAQSRVLGSSDNIDLMTRALLLFNGNAIDISADDIRRLPLISDLDARTEDPEARVTSTDDFLERVIKPRRGELLGHYLTIWRWGRHNESAIAQGRSLKSYETFCRWIRDPLLALGCKDPALRIEELKRTDPERDAKITIFREWWRASQRAGDGLQTVPVTVHGLDAGVCTIIDPNYGANKRRKVAHDLARWRGVRVGGFVLESNATTKGKHSATKYWLTRQEPLPMEHENPAPKCDDARYERAEPEPEFPEVKEPPRGAGYFQIIGPEPDHPCEQCGARGDVYLIRDPFRGVASHALHEVCAAKFYDR</sequence>
<protein>
    <recommendedName>
        <fullName evidence="3">DUF927 domain-containing protein</fullName>
    </recommendedName>
</protein>
<reference evidence="2" key="1">
    <citation type="journal article" date="2019" name="Int. J. Syst. Evol. Microbiol.">
        <title>The Global Catalogue of Microorganisms (GCM) 10K type strain sequencing project: providing services to taxonomists for standard genome sequencing and annotation.</title>
        <authorList>
            <consortium name="The Broad Institute Genomics Platform"/>
            <consortium name="The Broad Institute Genome Sequencing Center for Infectious Disease"/>
            <person name="Wu L."/>
            <person name="Ma J."/>
        </authorList>
    </citation>
    <scope>NUCLEOTIDE SEQUENCE [LARGE SCALE GENOMIC DNA]</scope>
    <source>
        <strain evidence="2">NBRC 102520</strain>
    </source>
</reference>